<feature type="domain" description="Phospholipid/glycerol acyltransferase" evidence="4">
    <location>
        <begin position="49"/>
        <end position="166"/>
    </location>
</feature>
<feature type="region of interest" description="Disordered" evidence="3">
    <location>
        <begin position="232"/>
        <end position="263"/>
    </location>
</feature>
<sequence length="263" mass="28261">MQSRQRYTSSLHAASRFVGQHLLLKPVLRALTKVRIHGRERLSGLQGAYIVVSNHSSHLDAPLLITSLPYRLSRLLATGVAMDYFYSSKIRQLPTALVFNSYPIDRSGSGAHRGLSGELLGDGVPLLIFPEGTRSKTGRMARFLPGAASLAISNDVPVIPTALVGAGAAMPRGTSWPKRGRPSIDVVFGTPMLPGPGESARQFSERVRAAVAELHDAKALEVGKPTLEAYARGEVSLREEQPPKAVASPDSENEEPINPGELT</sequence>
<organism evidence="5 6">
    <name type="scientific">Naumannella cuiyingiana</name>
    <dbReference type="NCBI Taxonomy" id="1347891"/>
    <lineage>
        <taxon>Bacteria</taxon>
        <taxon>Bacillati</taxon>
        <taxon>Actinomycetota</taxon>
        <taxon>Actinomycetes</taxon>
        <taxon>Propionibacteriales</taxon>
        <taxon>Propionibacteriaceae</taxon>
        <taxon>Naumannella</taxon>
    </lineage>
</organism>
<evidence type="ECO:0000313" key="6">
    <source>
        <dbReference type="Proteomes" id="UP000527616"/>
    </source>
</evidence>
<gene>
    <name evidence="5" type="ORF">GGQ54_001491</name>
</gene>
<dbReference type="SUPFAM" id="SSF69593">
    <property type="entry name" value="Glycerol-3-phosphate (1)-acyltransferase"/>
    <property type="match status" value="1"/>
</dbReference>
<dbReference type="InterPro" id="IPR002123">
    <property type="entry name" value="Plipid/glycerol_acylTrfase"/>
</dbReference>
<reference evidence="5 6" key="1">
    <citation type="submission" date="2020-07" db="EMBL/GenBank/DDBJ databases">
        <title>Sequencing the genomes of 1000 actinobacteria strains.</title>
        <authorList>
            <person name="Klenk H.-P."/>
        </authorList>
    </citation>
    <scope>NUCLEOTIDE SEQUENCE [LARGE SCALE GENOMIC DNA]</scope>
    <source>
        <strain evidence="5 6">DSM 103164</strain>
    </source>
</reference>
<accession>A0A7Z0D8J3</accession>
<dbReference type="PANTHER" id="PTHR10434">
    <property type="entry name" value="1-ACYL-SN-GLYCEROL-3-PHOSPHATE ACYLTRANSFERASE"/>
    <property type="match status" value="1"/>
</dbReference>
<dbReference type="GO" id="GO:0003841">
    <property type="term" value="F:1-acylglycerol-3-phosphate O-acyltransferase activity"/>
    <property type="evidence" value="ECO:0007669"/>
    <property type="project" value="UniProtKB-EC"/>
</dbReference>
<dbReference type="PANTHER" id="PTHR10434:SF11">
    <property type="entry name" value="1-ACYL-SN-GLYCEROL-3-PHOSPHATE ACYLTRANSFERASE"/>
    <property type="match status" value="1"/>
</dbReference>
<keyword evidence="1 5" id="KW-0808">Transferase</keyword>
<dbReference type="CDD" id="cd07989">
    <property type="entry name" value="LPLAT_AGPAT-like"/>
    <property type="match status" value="1"/>
</dbReference>
<proteinExistence type="predicted"/>
<evidence type="ECO:0000259" key="4">
    <source>
        <dbReference type="SMART" id="SM00563"/>
    </source>
</evidence>
<evidence type="ECO:0000256" key="3">
    <source>
        <dbReference type="SAM" id="MobiDB-lite"/>
    </source>
</evidence>
<keyword evidence="6" id="KW-1185">Reference proteome</keyword>
<comment type="caution">
    <text evidence="5">The sequence shown here is derived from an EMBL/GenBank/DDBJ whole genome shotgun (WGS) entry which is preliminary data.</text>
</comment>
<evidence type="ECO:0000256" key="1">
    <source>
        <dbReference type="ARBA" id="ARBA00022679"/>
    </source>
</evidence>
<protein>
    <submittedName>
        <fullName evidence="5">1-acyl-sn-glycerol-3-phosphate acyltransferase</fullName>
        <ecNumber evidence="5">2.3.1.51</ecNumber>
    </submittedName>
</protein>
<keyword evidence="2 5" id="KW-0012">Acyltransferase</keyword>
<dbReference type="Proteomes" id="UP000527616">
    <property type="component" value="Unassembled WGS sequence"/>
</dbReference>
<dbReference type="EMBL" id="JACBZS010000001">
    <property type="protein sequence ID" value="NYI70931.1"/>
    <property type="molecule type" value="Genomic_DNA"/>
</dbReference>
<dbReference type="GO" id="GO:0006654">
    <property type="term" value="P:phosphatidic acid biosynthetic process"/>
    <property type="evidence" value="ECO:0007669"/>
    <property type="project" value="TreeGrafter"/>
</dbReference>
<dbReference type="SMART" id="SM00563">
    <property type="entry name" value="PlsC"/>
    <property type="match status" value="1"/>
</dbReference>
<evidence type="ECO:0000256" key="2">
    <source>
        <dbReference type="ARBA" id="ARBA00023315"/>
    </source>
</evidence>
<name>A0A7Z0D8J3_9ACTN</name>
<dbReference type="RefSeq" id="WP_179444825.1">
    <property type="nucleotide sequence ID" value="NZ_JACBZS010000001.1"/>
</dbReference>
<dbReference type="EC" id="2.3.1.51" evidence="5"/>
<dbReference type="AlphaFoldDB" id="A0A7Z0D8J3"/>
<evidence type="ECO:0000313" key="5">
    <source>
        <dbReference type="EMBL" id="NYI70931.1"/>
    </source>
</evidence>
<dbReference type="Pfam" id="PF01553">
    <property type="entry name" value="Acyltransferase"/>
    <property type="match status" value="1"/>
</dbReference>